<name>L7LY08_RHIPC</name>
<keyword evidence="1" id="KW-0732">Signal</keyword>
<dbReference type="Gene3D" id="4.10.410.10">
    <property type="entry name" value="Pancreatic trypsin inhibitor Kunitz domain"/>
    <property type="match status" value="1"/>
</dbReference>
<feature type="signal peptide" evidence="1">
    <location>
        <begin position="1"/>
        <end position="18"/>
    </location>
</feature>
<evidence type="ECO:0000256" key="1">
    <source>
        <dbReference type="SAM" id="SignalP"/>
    </source>
</evidence>
<evidence type="ECO:0000313" key="2">
    <source>
        <dbReference type="EMBL" id="JAA55768.1"/>
    </source>
</evidence>
<feature type="chain" id="PRO_5003981540" evidence="1">
    <location>
        <begin position="19"/>
        <end position="119"/>
    </location>
</feature>
<sequence>MQIEVCLLLSLLVAPAMGGGQQAKRKIQGCDPPYPGNPLDPSPCRTRICTTSCGEWTSGWHYDRLIQACMRSDSRYCGAHGNHFGSCGDCSRACNVSVCAEDTTTKSPNNLPNIGLAGR</sequence>
<dbReference type="AlphaFoldDB" id="L7LY08"/>
<protein>
    <submittedName>
        <fullName evidence="2">Putative der and-72 secreted protein</fullName>
    </submittedName>
</protein>
<reference evidence="2" key="2">
    <citation type="journal article" date="2015" name="J. Proteomics">
        <title>Sexual differences in the sialomes of the zebra tick, Rhipicephalus pulchellus.</title>
        <authorList>
            <person name="Tan A.W."/>
            <person name="Francischetti I.M."/>
            <person name="Slovak M."/>
            <person name="Kini R.M."/>
            <person name="Ribeiro J.M."/>
        </authorList>
    </citation>
    <scope>NUCLEOTIDE SEQUENCE</scope>
    <source>
        <tissue evidence="2">Salivary gland</tissue>
    </source>
</reference>
<dbReference type="EMBL" id="GACK01009266">
    <property type="protein sequence ID" value="JAA55768.1"/>
    <property type="molecule type" value="mRNA"/>
</dbReference>
<organism evidence="2">
    <name type="scientific">Rhipicephalus pulchellus</name>
    <name type="common">Yellow backed tick</name>
    <name type="synonym">Dermacentor pulchellus</name>
    <dbReference type="NCBI Taxonomy" id="72859"/>
    <lineage>
        <taxon>Eukaryota</taxon>
        <taxon>Metazoa</taxon>
        <taxon>Ecdysozoa</taxon>
        <taxon>Arthropoda</taxon>
        <taxon>Chelicerata</taxon>
        <taxon>Arachnida</taxon>
        <taxon>Acari</taxon>
        <taxon>Parasitiformes</taxon>
        <taxon>Ixodida</taxon>
        <taxon>Ixodoidea</taxon>
        <taxon>Ixodidae</taxon>
        <taxon>Rhipicephalinae</taxon>
        <taxon>Rhipicephalus</taxon>
        <taxon>Rhipicephalus</taxon>
    </lineage>
</organism>
<proteinExistence type="evidence at transcript level"/>
<dbReference type="SUPFAM" id="SSF57362">
    <property type="entry name" value="BPTI-like"/>
    <property type="match status" value="1"/>
</dbReference>
<reference evidence="2" key="1">
    <citation type="submission" date="2012-11" db="EMBL/GenBank/DDBJ databases">
        <authorList>
            <person name="Lucero-Rivera Y.E."/>
            <person name="Tovar-Ramirez D."/>
        </authorList>
    </citation>
    <scope>NUCLEOTIDE SEQUENCE</scope>
    <source>
        <tissue evidence="2">Salivary gland</tissue>
    </source>
</reference>
<dbReference type="GO" id="GO:0004867">
    <property type="term" value="F:serine-type endopeptidase inhibitor activity"/>
    <property type="evidence" value="ECO:0007669"/>
    <property type="project" value="InterPro"/>
</dbReference>
<accession>L7LY08</accession>
<dbReference type="InterPro" id="IPR036880">
    <property type="entry name" value="Kunitz_BPTI_sf"/>
</dbReference>